<dbReference type="VEuPathDB" id="PlasmoDB:PRELSG_0409000"/>
<dbReference type="AlphaFoldDB" id="A0A1J1H5P0"/>
<dbReference type="OrthoDB" id="391998at2759"/>
<protein>
    <submittedName>
        <fullName evidence="1">Uncharacterized protein</fullName>
    </submittedName>
</protein>
<proteinExistence type="predicted"/>
<gene>
    <name evidence="1" type="ORF">PRELSG_0409000</name>
</gene>
<sequence length="1091" mass="132095">MFIFILRNTKLPYVNKILSQLKYFNFKSNFVSVNFNNGFNKKKNRFNRKSKIHLLFDDNFNIHDKLILFKNLPKYKGEEIEEISGKNVYKYLLSEYKKCFNFMSFCEVIETIKVFVQINEKFNNSDFFIVMKNIDNNSLSKINEFEFREKDISFHKREIVGKICNRIIKYVHEMNGNELIRFIVYFFRWNKNDKNLILFYNFYFNYVFNNLFLFNHEIYKILFIFNTYLNNNDLSVIFNKCSTGKDKFKLYYFKELKNQVNFYIKMKKEEIFNKCLHNFHENIDEIDNEKVLNILKLYVDNSFFNINIDHKIFDNLHKNLNNKNLGYLVKLLNICCIMIKKQKHENYILNLNVKQLILSIYQVLVETKYEKKELCDIKYSTLLNSVNNKKILNKIIDQNFVLFYEYLLRALLNIKFINVQSLSISLISLKNIYFTMLKNKYSIDNMLFYSTMKYSLYLSNIFLEKCIKIGNKNTVHILSNENIENDLNFENVEKIKIIKKKKYFFYKIENYSDFNFKLKEHDLLSIKILSNSFVKLNHIYNSYDFYLLINNISCILYYFLVNKNTITKFNDTYIYILNDLSYVYKNIKSQCRSFNFISAHIKELICNNILKVSNVYIKNIHEENNFLKDEYVCSLIFLNNLFFDKIALFDSIYNIWYHVYKSYNYFRFNKLISEDVISLLLLTCSKFQFFIENNSNNRYCRKELVSLKYNIVDDLIKNHLNTYKYISLDNFSKILISLSNSKYMYEINENLLIKSLQNEIIKVKRLKNGDCICNSTSNDNNSNKNFEDFNTENLKHELFINFTKIIECLIKLDIFLHLKKKDTYLNLYKKTFCYIHLKNNILKKLLYIANNLYIYQIYPYVCEILKKSIGENFFSYNFKNNIENKIFEKMICFISEDDYIEISNTIFMLLYDYFENLYDVKYRNGLTFPPKNDTYFVKIKHDNKKIDILNDNKIIKGNNYEIGIYNDVENVIRIKNEEIINNYNEVDINNNNNENNINNILKKRKKIIYDIMNIFRFLKVDKNKLIFFQVYMYLYSIKKFKKTNTCSMFHMEIFSILKNMNSTYLRDFKIKNEESAFLYTIDIVLFKKKDE</sequence>
<dbReference type="Proteomes" id="UP000220158">
    <property type="component" value="Chromosome 4"/>
</dbReference>
<evidence type="ECO:0000313" key="2">
    <source>
        <dbReference type="Proteomes" id="UP000220158"/>
    </source>
</evidence>
<dbReference type="RefSeq" id="XP_028531749.1">
    <property type="nucleotide sequence ID" value="XM_028680232.1"/>
</dbReference>
<dbReference type="EMBL" id="LN835299">
    <property type="protein sequence ID" value="CRG98740.1"/>
    <property type="molecule type" value="Genomic_DNA"/>
</dbReference>
<reference evidence="1 2" key="1">
    <citation type="submission" date="2015-04" db="EMBL/GenBank/DDBJ databases">
        <authorList>
            <consortium name="Pathogen Informatics"/>
        </authorList>
    </citation>
    <scope>NUCLEOTIDE SEQUENCE [LARGE SCALE GENOMIC DNA]</scope>
    <source>
        <strain evidence="1 2">SGS1</strain>
    </source>
</reference>
<dbReference type="GeneID" id="39734840"/>
<dbReference type="KEGG" id="prel:PRELSG_0409000"/>
<keyword evidence="2" id="KW-1185">Reference proteome</keyword>
<name>A0A1J1H5P0_PLARL</name>
<accession>A0A1J1H5P0</accession>
<dbReference type="OMA" id="NFYFNHV"/>
<evidence type="ECO:0000313" key="1">
    <source>
        <dbReference type="EMBL" id="CRG98740.1"/>
    </source>
</evidence>
<organism evidence="1 2">
    <name type="scientific">Plasmodium relictum</name>
    <dbReference type="NCBI Taxonomy" id="85471"/>
    <lineage>
        <taxon>Eukaryota</taxon>
        <taxon>Sar</taxon>
        <taxon>Alveolata</taxon>
        <taxon>Apicomplexa</taxon>
        <taxon>Aconoidasida</taxon>
        <taxon>Haemosporida</taxon>
        <taxon>Plasmodiidae</taxon>
        <taxon>Plasmodium</taxon>
        <taxon>Plasmodium (Haemamoeba)</taxon>
    </lineage>
</organism>